<dbReference type="CDD" id="cd00009">
    <property type="entry name" value="AAA"/>
    <property type="match status" value="1"/>
</dbReference>
<dbReference type="InterPro" id="IPR027417">
    <property type="entry name" value="P-loop_NTPase"/>
</dbReference>
<dbReference type="Gene3D" id="3.40.50.300">
    <property type="entry name" value="P-loop containing nucleotide triphosphate hydrolases"/>
    <property type="match status" value="1"/>
</dbReference>
<dbReference type="GO" id="GO:0005524">
    <property type="term" value="F:ATP binding"/>
    <property type="evidence" value="ECO:0007669"/>
    <property type="project" value="InterPro"/>
</dbReference>
<organism evidence="4 5">
    <name type="scientific">Escherichia coli O139:H28 (strain E24377A / ETEC)</name>
    <dbReference type="NCBI Taxonomy" id="331111"/>
    <lineage>
        <taxon>Bacteria</taxon>
        <taxon>Pseudomonadati</taxon>
        <taxon>Pseudomonadota</taxon>
        <taxon>Gammaproteobacteria</taxon>
        <taxon>Enterobacterales</taxon>
        <taxon>Enterobacteriaceae</taxon>
        <taxon>Escherichia</taxon>
    </lineage>
</organism>
<feature type="domain" description="IstB-like ATP-binding" evidence="2">
    <location>
        <begin position="6"/>
        <end position="157"/>
    </location>
</feature>
<accession>A7ZRE1</accession>
<keyword evidence="5" id="KW-1185">Reference proteome</keyword>
<dbReference type="RefSeq" id="WP_000544812.1">
    <property type="nucleotide sequence ID" value="NC_009801.1"/>
</dbReference>
<evidence type="ECO:0000256" key="1">
    <source>
        <dbReference type="SAM" id="MobiDB-lite"/>
    </source>
</evidence>
<dbReference type="Pfam" id="PF18406">
    <property type="entry name" value="DUF1281_C"/>
    <property type="match status" value="1"/>
</dbReference>
<dbReference type="HOGENOM" id="CLU_1010958_0_0_6"/>
<name>A7ZRE1_ECO24</name>
<dbReference type="SUPFAM" id="SSF52540">
    <property type="entry name" value="P-loop containing nucleoside triphosphate hydrolases"/>
    <property type="match status" value="1"/>
</dbReference>
<feature type="region of interest" description="Disordered" evidence="1">
    <location>
        <begin position="256"/>
        <end position="275"/>
    </location>
</feature>
<dbReference type="SUPFAM" id="SSF160940">
    <property type="entry name" value="Api92-like"/>
    <property type="match status" value="1"/>
</dbReference>
<dbReference type="InterPro" id="IPR041329">
    <property type="entry name" value="YubB_C"/>
</dbReference>
<proteinExistence type="predicted"/>
<evidence type="ECO:0000313" key="5">
    <source>
        <dbReference type="Proteomes" id="UP000001122"/>
    </source>
</evidence>
<evidence type="ECO:0000259" key="2">
    <source>
        <dbReference type="Pfam" id="PF01695"/>
    </source>
</evidence>
<dbReference type="Gene3D" id="3.30.70.1270">
    <property type="entry name" value="Api92-like domains"/>
    <property type="match status" value="1"/>
</dbReference>
<sequence>MHELETLLSRLKMEHLGYHVESLLEQAAKKELNYREFLCMALQQEWNGRHQRGMESRLKQARFPWVKTLEQFDFGFQPGIDRKVVRELAGLAFVERSENVILLGPPGVGKTHLAVALGVKAADAGHRVLFMPLDKLIATLMKAKQENRLEKQLQQLGYARVYGVEWPSGHNVRWVRDEMSSLVLLTDTPWYPPSGELVGEISKVFDCEIRHWYSEPVRGIQGYNCYDGGEHTDSDPQAEWPGRETLPQPRLYLVEERAEEQTEAAPLPVPLASGQ</sequence>
<dbReference type="GO" id="GO:0006260">
    <property type="term" value="P:DNA replication"/>
    <property type="evidence" value="ECO:0007669"/>
    <property type="project" value="TreeGrafter"/>
</dbReference>
<protein>
    <submittedName>
        <fullName evidence="4">Transposition helper protein, IS21 family</fullName>
    </submittedName>
</protein>
<feature type="domain" description="YubB ferredoxin-like" evidence="3">
    <location>
        <begin position="169"/>
        <end position="237"/>
    </location>
</feature>
<reference evidence="5" key="1">
    <citation type="journal article" date="2008" name="J. Bacteriol.">
        <title>The pangenome structure of Escherichia coli: comparative genomic analysis of E. coli commensal and pathogenic isolates.</title>
        <authorList>
            <person name="Rasko D.A."/>
            <person name="Rosovitz M.J."/>
            <person name="Myers G.S."/>
            <person name="Mongodin E.F."/>
            <person name="Fricke W.F."/>
            <person name="Gajer P."/>
            <person name="Crabtree J."/>
            <person name="Sebaihia M."/>
            <person name="Thomson N.R."/>
            <person name="Chaudhuri R."/>
            <person name="Henderson I.R."/>
            <person name="Sperandio V."/>
            <person name="Ravel J."/>
        </authorList>
    </citation>
    <scope>NUCLEOTIDE SEQUENCE [LARGE SCALE GENOMIC DNA]</scope>
    <source>
        <strain evidence="5">E24377A / ETEC</strain>
    </source>
</reference>
<dbReference type="InterPro" id="IPR002611">
    <property type="entry name" value="IstB_ATP-bd"/>
</dbReference>
<evidence type="ECO:0000313" key="4">
    <source>
        <dbReference type="EMBL" id="ABV19510.1"/>
    </source>
</evidence>
<dbReference type="KEGG" id="ecw:EcE24377A_3369"/>
<dbReference type="PANTHER" id="PTHR30050">
    <property type="entry name" value="CHROMOSOMAL REPLICATION INITIATOR PROTEIN DNAA"/>
    <property type="match status" value="1"/>
</dbReference>
<dbReference type="Proteomes" id="UP000001122">
    <property type="component" value="Chromosome"/>
</dbReference>
<dbReference type="PANTHER" id="PTHR30050:SF4">
    <property type="entry name" value="ATP-BINDING PROTEIN RV3427C IN INSERTION SEQUENCE-RELATED"/>
    <property type="match status" value="1"/>
</dbReference>
<gene>
    <name evidence="4" type="ordered locus">EcE24377A_3369</name>
</gene>
<dbReference type="EMBL" id="CP000800">
    <property type="protein sequence ID" value="ABV19510.1"/>
    <property type="molecule type" value="Genomic_DNA"/>
</dbReference>
<evidence type="ECO:0000259" key="3">
    <source>
        <dbReference type="Pfam" id="PF18406"/>
    </source>
</evidence>
<dbReference type="AlphaFoldDB" id="A7ZRE1"/>
<dbReference type="Pfam" id="PF01695">
    <property type="entry name" value="IstB_IS21"/>
    <property type="match status" value="1"/>
</dbReference>